<dbReference type="RefSeq" id="WP_108021474.1">
    <property type="nucleotide sequence ID" value="NZ_QBKR01000001.1"/>
</dbReference>
<name>A0A2T6C9J3_9BACL</name>
<evidence type="ECO:0000313" key="5">
    <source>
        <dbReference type="Proteomes" id="UP000244240"/>
    </source>
</evidence>
<keyword evidence="1" id="KW-0547">Nucleotide-binding</keyword>
<dbReference type="Gene3D" id="3.40.50.300">
    <property type="entry name" value="P-loop containing nucleotide triphosphate hydrolases"/>
    <property type="match status" value="1"/>
</dbReference>
<reference evidence="4 5" key="1">
    <citation type="submission" date="2018-04" db="EMBL/GenBank/DDBJ databases">
        <title>Genomic Encyclopedia of Archaeal and Bacterial Type Strains, Phase II (KMG-II): from individual species to whole genera.</title>
        <authorList>
            <person name="Goeker M."/>
        </authorList>
    </citation>
    <scope>NUCLEOTIDE SEQUENCE [LARGE SCALE GENOMIC DNA]</scope>
    <source>
        <strain evidence="4 5">DSM 45787</strain>
    </source>
</reference>
<keyword evidence="2 4" id="KW-0067">ATP-binding</keyword>
<dbReference type="InterPro" id="IPR003593">
    <property type="entry name" value="AAA+_ATPase"/>
</dbReference>
<accession>A0A2T6C9J3</accession>
<dbReference type="InterPro" id="IPR017871">
    <property type="entry name" value="ABC_transporter-like_CS"/>
</dbReference>
<dbReference type="EMBL" id="QBKR01000001">
    <property type="protein sequence ID" value="PTX64994.1"/>
    <property type="molecule type" value="Genomic_DNA"/>
</dbReference>
<proteinExistence type="predicted"/>
<dbReference type="PANTHER" id="PTHR43038:SF3">
    <property type="entry name" value="ABC TRANSPORTER G FAMILY MEMBER 20 ISOFORM X1"/>
    <property type="match status" value="1"/>
</dbReference>
<dbReference type="CDD" id="cd03230">
    <property type="entry name" value="ABC_DR_subfamily_A"/>
    <property type="match status" value="1"/>
</dbReference>
<sequence>MVIRLDSLTKRFGAFTAVDGVSLEVKEGEVCGLIGANGAGKTTLIRMICGILRPTRGEGSVLGYDIVKERDAIRHRIGYMSQKFSLYSDMTVEENLRFFAGLYPVKGSSADRVEELLERFDLEEMKKQRVENLAGGWRQRVAFASSMIHSPSLLILDEPTSGVDPVTRRSFWDLLYGLAEEGTTVLVTTHYMSEAEQCDRVAMLNRGRLVAEGTVPDLRNRFAEILHTPRPTLEGIFIHTTGEGSADDNRARG</sequence>
<dbReference type="InterPro" id="IPR027417">
    <property type="entry name" value="P-loop_NTPase"/>
</dbReference>
<evidence type="ECO:0000256" key="2">
    <source>
        <dbReference type="ARBA" id="ARBA00022840"/>
    </source>
</evidence>
<dbReference type="GO" id="GO:0005524">
    <property type="term" value="F:ATP binding"/>
    <property type="evidence" value="ECO:0007669"/>
    <property type="project" value="UniProtKB-KW"/>
</dbReference>
<dbReference type="Pfam" id="PF00005">
    <property type="entry name" value="ABC_tran"/>
    <property type="match status" value="1"/>
</dbReference>
<feature type="domain" description="ABC transporter" evidence="3">
    <location>
        <begin position="3"/>
        <end position="231"/>
    </location>
</feature>
<evidence type="ECO:0000259" key="3">
    <source>
        <dbReference type="PROSITE" id="PS50893"/>
    </source>
</evidence>
<dbReference type="SUPFAM" id="SSF52540">
    <property type="entry name" value="P-loop containing nucleoside triphosphate hydrolases"/>
    <property type="match status" value="1"/>
</dbReference>
<keyword evidence="5" id="KW-1185">Reference proteome</keyword>
<dbReference type="PROSITE" id="PS00211">
    <property type="entry name" value="ABC_TRANSPORTER_1"/>
    <property type="match status" value="1"/>
</dbReference>
<dbReference type="OrthoDB" id="9804819at2"/>
<dbReference type="PANTHER" id="PTHR43038">
    <property type="entry name" value="ATP-BINDING CASSETTE, SUB-FAMILY H, MEMBER 1"/>
    <property type="match status" value="1"/>
</dbReference>
<dbReference type="GO" id="GO:0016887">
    <property type="term" value="F:ATP hydrolysis activity"/>
    <property type="evidence" value="ECO:0007669"/>
    <property type="project" value="InterPro"/>
</dbReference>
<dbReference type="AlphaFoldDB" id="A0A2T6C9J3"/>
<evidence type="ECO:0000313" key="4">
    <source>
        <dbReference type="EMBL" id="PTX64994.1"/>
    </source>
</evidence>
<dbReference type="InterPro" id="IPR003439">
    <property type="entry name" value="ABC_transporter-like_ATP-bd"/>
</dbReference>
<dbReference type="SMART" id="SM00382">
    <property type="entry name" value="AAA"/>
    <property type="match status" value="1"/>
</dbReference>
<dbReference type="Proteomes" id="UP000244240">
    <property type="component" value="Unassembled WGS sequence"/>
</dbReference>
<comment type="caution">
    <text evidence="4">The sequence shown here is derived from an EMBL/GenBank/DDBJ whole genome shotgun (WGS) entry which is preliminary data.</text>
</comment>
<gene>
    <name evidence="4" type="ORF">C8P63_101216</name>
</gene>
<organism evidence="4 5">
    <name type="scientific">Melghirimyces profundicolus</name>
    <dbReference type="NCBI Taxonomy" id="1242148"/>
    <lineage>
        <taxon>Bacteria</taxon>
        <taxon>Bacillati</taxon>
        <taxon>Bacillota</taxon>
        <taxon>Bacilli</taxon>
        <taxon>Bacillales</taxon>
        <taxon>Thermoactinomycetaceae</taxon>
        <taxon>Melghirimyces</taxon>
    </lineage>
</organism>
<dbReference type="PROSITE" id="PS50893">
    <property type="entry name" value="ABC_TRANSPORTER_2"/>
    <property type="match status" value="1"/>
</dbReference>
<protein>
    <submittedName>
        <fullName evidence="4">ABC-2 type transport system ATP-binding protein</fullName>
    </submittedName>
</protein>
<evidence type="ECO:0000256" key="1">
    <source>
        <dbReference type="ARBA" id="ARBA00022741"/>
    </source>
</evidence>